<name>A0ABV2AS63_9EUKA</name>
<gene>
    <name evidence="1" type="ORF">MHBO_004000</name>
</gene>
<evidence type="ECO:0000313" key="1">
    <source>
        <dbReference type="EMBL" id="MES1922482.1"/>
    </source>
</evidence>
<keyword evidence="2" id="KW-1185">Reference proteome</keyword>
<dbReference type="EMBL" id="JBDODL010002921">
    <property type="protein sequence ID" value="MES1922482.1"/>
    <property type="molecule type" value="Genomic_DNA"/>
</dbReference>
<proteinExistence type="predicted"/>
<evidence type="ECO:0000313" key="2">
    <source>
        <dbReference type="Proteomes" id="UP001439008"/>
    </source>
</evidence>
<protein>
    <submittedName>
        <fullName evidence="1">Uncharacterized protein</fullName>
    </submittedName>
</protein>
<sequence length="183" mass="21169">MDENKNGFEQSSISDSKDLPERLKILVKQLKRGIHNAEILDETLKKMSEQFHNSGSVLKKISEKSTAKTSRKNLHDYVDKDCMNTYSAINILGDNHLRISDEINELIESKYHTGLENLRLRCKTLDKQNGECVASLRKQRVNIELLKQRAIKKITNEFEKDYNIRTNGTPSKQRLSVMVRFGF</sequence>
<accession>A0ABV2AS63</accession>
<reference evidence="1 2" key="1">
    <citation type="journal article" date="2024" name="BMC Biol.">
        <title>Comparative genomics of Ascetosporea gives new insight into the evolutionary basis for animal parasitism in Rhizaria.</title>
        <authorList>
            <person name="Hiltunen Thoren M."/>
            <person name="Onut-Brannstrom I."/>
            <person name="Alfjorden A."/>
            <person name="Peckova H."/>
            <person name="Swords F."/>
            <person name="Hooper C."/>
            <person name="Holzer A.S."/>
            <person name="Bass D."/>
            <person name="Burki F."/>
        </authorList>
    </citation>
    <scope>NUCLEOTIDE SEQUENCE [LARGE SCALE GENOMIC DNA]</scope>
    <source>
        <strain evidence="1">20-A016</strain>
    </source>
</reference>
<comment type="caution">
    <text evidence="1">The sequence shown here is derived from an EMBL/GenBank/DDBJ whole genome shotgun (WGS) entry which is preliminary data.</text>
</comment>
<dbReference type="Proteomes" id="UP001439008">
    <property type="component" value="Unassembled WGS sequence"/>
</dbReference>
<organism evidence="1 2">
    <name type="scientific">Bonamia ostreae</name>
    <dbReference type="NCBI Taxonomy" id="126728"/>
    <lineage>
        <taxon>Eukaryota</taxon>
        <taxon>Sar</taxon>
        <taxon>Rhizaria</taxon>
        <taxon>Endomyxa</taxon>
        <taxon>Ascetosporea</taxon>
        <taxon>Haplosporida</taxon>
        <taxon>Bonamia</taxon>
    </lineage>
</organism>